<evidence type="ECO:0008006" key="6">
    <source>
        <dbReference type="Google" id="ProtNLM"/>
    </source>
</evidence>
<evidence type="ECO:0000313" key="5">
    <source>
        <dbReference type="Proteomes" id="UP000598271"/>
    </source>
</evidence>
<dbReference type="PANTHER" id="PTHR30273">
    <property type="entry name" value="PERIPLASMIC SIGNAL SENSOR AND SIGMA FACTOR ACTIVATOR FECR-RELATED"/>
    <property type="match status" value="1"/>
</dbReference>
<dbReference type="Gene3D" id="2.60.120.1440">
    <property type="match status" value="1"/>
</dbReference>
<keyword evidence="1" id="KW-1133">Transmembrane helix</keyword>
<dbReference type="InterPro" id="IPR006860">
    <property type="entry name" value="FecR"/>
</dbReference>
<feature type="domain" description="FecR protein" evidence="2">
    <location>
        <begin position="120"/>
        <end position="216"/>
    </location>
</feature>
<name>A0A8J3DDT2_9BACT</name>
<keyword evidence="1" id="KW-0472">Membrane</keyword>
<dbReference type="InterPro" id="IPR032508">
    <property type="entry name" value="FecR_C"/>
</dbReference>
<gene>
    <name evidence="4" type="ORF">GCM10007390_48600</name>
</gene>
<keyword evidence="1" id="KW-0812">Transmembrane</keyword>
<proteinExistence type="predicted"/>
<dbReference type="Proteomes" id="UP000598271">
    <property type="component" value="Unassembled WGS sequence"/>
</dbReference>
<evidence type="ECO:0000256" key="1">
    <source>
        <dbReference type="SAM" id="Phobius"/>
    </source>
</evidence>
<evidence type="ECO:0000313" key="4">
    <source>
        <dbReference type="EMBL" id="GHB87037.1"/>
    </source>
</evidence>
<dbReference type="AlphaFoldDB" id="A0A8J3DDT2"/>
<dbReference type="InterPro" id="IPR012373">
    <property type="entry name" value="Ferrdict_sens_TM"/>
</dbReference>
<dbReference type="PANTHER" id="PTHR30273:SF2">
    <property type="entry name" value="PROTEIN FECR"/>
    <property type="match status" value="1"/>
</dbReference>
<dbReference type="Pfam" id="PF04773">
    <property type="entry name" value="FecR"/>
    <property type="match status" value="1"/>
</dbReference>
<comment type="caution">
    <text evidence="4">The sequence shown here is derived from an EMBL/GenBank/DDBJ whole genome shotgun (WGS) entry which is preliminary data.</text>
</comment>
<dbReference type="PIRSF" id="PIRSF018266">
    <property type="entry name" value="FecR"/>
    <property type="match status" value="1"/>
</dbReference>
<reference evidence="4 5" key="1">
    <citation type="journal article" date="2014" name="Int. J. Syst. Evol. Microbiol.">
        <title>Complete genome sequence of Corynebacterium casei LMG S-19264T (=DSM 44701T), isolated from a smear-ripened cheese.</title>
        <authorList>
            <consortium name="US DOE Joint Genome Institute (JGI-PGF)"/>
            <person name="Walter F."/>
            <person name="Albersmeier A."/>
            <person name="Kalinowski J."/>
            <person name="Ruckert C."/>
        </authorList>
    </citation>
    <scope>NUCLEOTIDE SEQUENCE [LARGE SCALE GENOMIC DNA]</scope>
    <source>
        <strain evidence="4 5">KCTC 12866</strain>
    </source>
</reference>
<dbReference type="Gene3D" id="3.55.50.30">
    <property type="match status" value="1"/>
</dbReference>
<dbReference type="RefSeq" id="WP_229581436.1">
    <property type="nucleotide sequence ID" value="NZ_BMXF01000007.1"/>
</dbReference>
<sequence>MKITKQLILDHFDRKTSPMQRERIAEWVKEEANEEQYYEWLEEWERGHLQYDAPTDPAMNRFLQFVDAHPQPEPLVVAEESAVESSGNRRIWTRWTVAATVLLLLGLGGWLFRDDILYQNYRTAYGEVKSFTLGDGSAVKLNTNSALRVPRWSFGRDTREVFLEGEGSFSVTHTADDREFIVHTPRDLDVVVLGTEFTLYAREHNSRVVLEKGKVRVQYREAEQQKEITMQPGDLVTLNRDNEAKLSTTQQAKQYSEWEEMRFVFEETTLEELAYQLRDDYGLDVTVEGEALARREFMGSFKAKDVDELLLTLSELLDIRVTRQGDKVSFSEKR</sequence>
<feature type="transmembrane region" description="Helical" evidence="1">
    <location>
        <begin position="95"/>
        <end position="112"/>
    </location>
</feature>
<keyword evidence="5" id="KW-1185">Reference proteome</keyword>
<evidence type="ECO:0000259" key="2">
    <source>
        <dbReference type="Pfam" id="PF04773"/>
    </source>
</evidence>
<feature type="domain" description="Protein FecR C-terminal" evidence="3">
    <location>
        <begin position="262"/>
        <end position="328"/>
    </location>
</feature>
<dbReference type="EMBL" id="BMXF01000007">
    <property type="protein sequence ID" value="GHB87037.1"/>
    <property type="molecule type" value="Genomic_DNA"/>
</dbReference>
<evidence type="ECO:0000259" key="3">
    <source>
        <dbReference type="Pfam" id="PF16344"/>
    </source>
</evidence>
<dbReference type="GO" id="GO:0016989">
    <property type="term" value="F:sigma factor antagonist activity"/>
    <property type="evidence" value="ECO:0007669"/>
    <property type="project" value="TreeGrafter"/>
</dbReference>
<accession>A0A8J3DDT2</accession>
<organism evidence="4 5">
    <name type="scientific">Persicitalea jodogahamensis</name>
    <dbReference type="NCBI Taxonomy" id="402147"/>
    <lineage>
        <taxon>Bacteria</taxon>
        <taxon>Pseudomonadati</taxon>
        <taxon>Bacteroidota</taxon>
        <taxon>Cytophagia</taxon>
        <taxon>Cytophagales</taxon>
        <taxon>Spirosomataceae</taxon>
        <taxon>Persicitalea</taxon>
    </lineage>
</organism>
<protein>
    <recommendedName>
        <fullName evidence="6">DUF4974 domain-containing protein</fullName>
    </recommendedName>
</protein>
<dbReference type="Pfam" id="PF16344">
    <property type="entry name" value="FecR_C"/>
    <property type="match status" value="1"/>
</dbReference>